<dbReference type="GO" id="GO:0004674">
    <property type="term" value="F:protein serine/threonine kinase activity"/>
    <property type="evidence" value="ECO:0007669"/>
    <property type="project" value="TreeGrafter"/>
</dbReference>
<evidence type="ECO:0000259" key="2">
    <source>
        <dbReference type="PROSITE" id="PS50010"/>
    </source>
</evidence>
<dbReference type="SUPFAM" id="SSF56112">
    <property type="entry name" value="Protein kinase-like (PK-like)"/>
    <property type="match status" value="1"/>
</dbReference>
<feature type="domain" description="Protein kinase" evidence="3">
    <location>
        <begin position="659"/>
        <end position="942"/>
    </location>
</feature>
<dbReference type="InterPro" id="IPR000219">
    <property type="entry name" value="DH_dom"/>
</dbReference>
<dbReference type="GO" id="GO:0005085">
    <property type="term" value="F:guanyl-nucleotide exchange factor activity"/>
    <property type="evidence" value="ECO:0007669"/>
    <property type="project" value="InterPro"/>
</dbReference>
<evidence type="ECO:0000256" key="1">
    <source>
        <dbReference type="SAM" id="MobiDB-lite"/>
    </source>
</evidence>
<evidence type="ECO:0000313" key="5">
    <source>
        <dbReference type="Proteomes" id="UP000308199"/>
    </source>
</evidence>
<protein>
    <recommendedName>
        <fullName evidence="6">Protein kinase domain-containing protein</fullName>
    </recommendedName>
</protein>
<keyword evidence="5" id="KW-1185">Reference proteome</keyword>
<sequence>MAGPSSTVVYGPPQVLLELSILSARLLPRLKLARHLQGHVVCVAYNPTVFSPTVLLWKYFIQGIPLLLLLDLLEQNIALQGGSTVRLQIGPASYGLAHREELLAEYNRRVEIMNLQGSLAGTNGVAIIELIHGSAEELLKLVRTSLRIVQILDTQTSGFYELPPDSSLRRAKTLSNFIAREAEYIRELTSIMENTSEFLLVTPTTQVIQYRDLLKDQIDNIKRIHIYHKYVSSCLQQFQTGEHWDDLFDIANKTYAKAADAYRYYCDTYLDFSALLNELMIKEEHRTGALDILKHIKSPIIHLSTFTGFLFDLIQFSDPKESLYEYDSLCVIFSTWNSWVQGLSEAMRHRRTLHVSRQICKNAVFWDWDDPHTFGDFLMDDHVPVTMSMQSNFDAFGCPRKKLKVNCFVFMYRAMLLVCRPRVVDAEQSTTVNKTDSVVYPVQHWDLGPALRCNAIFSVQFLITTTSITHYSRQTAGSFDLSIAWATGNFGSESLVLNLTDENQFEQWSNVLEMACPNKKDFASKGNSPRNGNKSLHGGTESFSDKEQKSIKFFRTQQRSLDVASSIKPLISFLRKVKSETCLLTLKDWHLRPAEARWSQSEKPRALFRHPRRPNVVRISYEWDGLLPSKSYWIHGFQSSILSDSSEAAVPDLTGQVTATQPTPTRQGGFADVWKCVWNSRVGAIDVAVKVINRGGRRGMLDAMQEEKTRKRLFHELRMWLRLEHENVVPLLGICKSFENELFVSMVSPWYDNGNLHDFIASNWPDLKLPECMKLLSEVISGLSYLHSEKIVHGDLHSANVLINKHGVACITDFGLSRLVDEETGVSYLESVEGGATRWAAPEFTCSTSSDMYAYGCIILEVLSGKIPYYDLKHRYLVILELSHKRRPKRPPSSPGRQFLTDGMWKLANECWEDPHTNRPTAADLNSRMLLLYYRCLGSHPV</sequence>
<feature type="compositionally biased region" description="Polar residues" evidence="1">
    <location>
        <begin position="525"/>
        <end position="534"/>
    </location>
</feature>
<organism evidence="4 5">
    <name type="scientific">Phellinidium pouzarii</name>
    <dbReference type="NCBI Taxonomy" id="167371"/>
    <lineage>
        <taxon>Eukaryota</taxon>
        <taxon>Fungi</taxon>
        <taxon>Dikarya</taxon>
        <taxon>Basidiomycota</taxon>
        <taxon>Agaricomycotina</taxon>
        <taxon>Agaricomycetes</taxon>
        <taxon>Hymenochaetales</taxon>
        <taxon>Hymenochaetaceae</taxon>
        <taxon>Phellinidium</taxon>
    </lineage>
</organism>
<dbReference type="Pfam" id="PF07714">
    <property type="entry name" value="PK_Tyr_Ser-Thr"/>
    <property type="match status" value="1"/>
</dbReference>
<feature type="region of interest" description="Disordered" evidence="1">
    <location>
        <begin position="522"/>
        <end position="544"/>
    </location>
</feature>
<dbReference type="SUPFAM" id="SSF48065">
    <property type="entry name" value="DBL homology domain (DH-domain)"/>
    <property type="match status" value="1"/>
</dbReference>
<dbReference type="Gene3D" id="1.10.510.10">
    <property type="entry name" value="Transferase(Phosphotransferase) domain 1"/>
    <property type="match status" value="1"/>
</dbReference>
<accession>A0A4S4L316</accession>
<feature type="domain" description="DH" evidence="2">
    <location>
        <begin position="169"/>
        <end position="346"/>
    </location>
</feature>
<dbReference type="Proteomes" id="UP000308199">
    <property type="component" value="Unassembled WGS sequence"/>
</dbReference>
<evidence type="ECO:0000259" key="3">
    <source>
        <dbReference type="PROSITE" id="PS50011"/>
    </source>
</evidence>
<dbReference type="AlphaFoldDB" id="A0A4S4L316"/>
<evidence type="ECO:0008006" key="6">
    <source>
        <dbReference type="Google" id="ProtNLM"/>
    </source>
</evidence>
<dbReference type="GO" id="GO:0005524">
    <property type="term" value="F:ATP binding"/>
    <property type="evidence" value="ECO:0007669"/>
    <property type="project" value="InterPro"/>
</dbReference>
<dbReference type="EMBL" id="SGPK01000244">
    <property type="protein sequence ID" value="THH05685.1"/>
    <property type="molecule type" value="Genomic_DNA"/>
</dbReference>
<evidence type="ECO:0000313" key="4">
    <source>
        <dbReference type="EMBL" id="THH05685.1"/>
    </source>
</evidence>
<dbReference type="InterPro" id="IPR035899">
    <property type="entry name" value="DBL_dom_sf"/>
</dbReference>
<comment type="caution">
    <text evidence="4">The sequence shown here is derived from an EMBL/GenBank/DDBJ whole genome shotgun (WGS) entry which is preliminary data.</text>
</comment>
<dbReference type="PANTHER" id="PTHR44329">
    <property type="entry name" value="SERINE/THREONINE-PROTEIN KINASE TNNI3K-RELATED"/>
    <property type="match status" value="1"/>
</dbReference>
<dbReference type="Gene3D" id="1.20.900.10">
    <property type="entry name" value="Dbl homology (DH) domain"/>
    <property type="match status" value="1"/>
</dbReference>
<dbReference type="OrthoDB" id="6718656at2759"/>
<reference evidence="4 5" key="1">
    <citation type="submission" date="2019-02" db="EMBL/GenBank/DDBJ databases">
        <title>Genome sequencing of the rare red list fungi Phellinidium pouzarii.</title>
        <authorList>
            <person name="Buettner E."/>
            <person name="Kellner H."/>
        </authorList>
    </citation>
    <scope>NUCLEOTIDE SEQUENCE [LARGE SCALE GENOMIC DNA]</scope>
    <source>
        <strain evidence="4 5">DSM 108285</strain>
    </source>
</reference>
<name>A0A4S4L316_9AGAM</name>
<dbReference type="InterPro" id="IPR001245">
    <property type="entry name" value="Ser-Thr/Tyr_kinase_cat_dom"/>
</dbReference>
<dbReference type="InterPro" id="IPR011009">
    <property type="entry name" value="Kinase-like_dom_sf"/>
</dbReference>
<dbReference type="PROSITE" id="PS50011">
    <property type="entry name" value="PROTEIN_KINASE_DOM"/>
    <property type="match status" value="1"/>
</dbReference>
<gene>
    <name evidence="4" type="ORF">EW145_g4625</name>
</gene>
<dbReference type="InterPro" id="IPR000719">
    <property type="entry name" value="Prot_kinase_dom"/>
</dbReference>
<dbReference type="PROSITE" id="PS50010">
    <property type="entry name" value="DH_2"/>
    <property type="match status" value="1"/>
</dbReference>
<proteinExistence type="predicted"/>
<dbReference type="InterPro" id="IPR051681">
    <property type="entry name" value="Ser/Thr_Kinases-Pseudokinases"/>
</dbReference>